<dbReference type="Pfam" id="PF02861">
    <property type="entry name" value="Clp_N"/>
    <property type="match status" value="1"/>
</dbReference>
<feature type="domain" description="Clp R" evidence="3">
    <location>
        <begin position="1"/>
        <end position="106"/>
    </location>
</feature>
<keyword evidence="2" id="KW-0175">Coiled coil</keyword>
<organism evidence="4 5">
    <name type="scientific">Eruca vesicaria subsp. sativa</name>
    <name type="common">Garden rocket</name>
    <name type="synonym">Eruca sativa</name>
    <dbReference type="NCBI Taxonomy" id="29727"/>
    <lineage>
        <taxon>Eukaryota</taxon>
        <taxon>Viridiplantae</taxon>
        <taxon>Streptophyta</taxon>
        <taxon>Embryophyta</taxon>
        <taxon>Tracheophyta</taxon>
        <taxon>Spermatophyta</taxon>
        <taxon>Magnoliopsida</taxon>
        <taxon>eudicotyledons</taxon>
        <taxon>Gunneridae</taxon>
        <taxon>Pentapetalae</taxon>
        <taxon>rosids</taxon>
        <taxon>malvids</taxon>
        <taxon>Brassicales</taxon>
        <taxon>Brassicaceae</taxon>
        <taxon>Brassiceae</taxon>
        <taxon>Eruca</taxon>
    </lineage>
</organism>
<dbReference type="InterPro" id="IPR036628">
    <property type="entry name" value="Clp_N_dom_sf"/>
</dbReference>
<accession>A0ABC8KCH8</accession>
<reference evidence="4 5" key="1">
    <citation type="submission" date="2022-03" db="EMBL/GenBank/DDBJ databases">
        <authorList>
            <person name="Macdonald S."/>
            <person name="Ahmed S."/>
            <person name="Newling K."/>
        </authorList>
    </citation>
    <scope>NUCLEOTIDE SEQUENCE [LARGE SCALE GENOMIC DNA]</scope>
</reference>
<dbReference type="Proteomes" id="UP001642260">
    <property type="component" value="Unassembled WGS sequence"/>
</dbReference>
<proteinExistence type="predicted"/>
<feature type="coiled-coil region" evidence="2">
    <location>
        <begin position="121"/>
        <end position="148"/>
    </location>
</feature>
<gene>
    <name evidence="4" type="ORF">ERUC_LOCUS20330</name>
</gene>
<evidence type="ECO:0000259" key="3">
    <source>
        <dbReference type="PROSITE" id="PS51903"/>
    </source>
</evidence>
<protein>
    <recommendedName>
        <fullName evidence="3">Clp R domain-containing protein</fullName>
    </recommendedName>
</protein>
<dbReference type="InterPro" id="IPR004176">
    <property type="entry name" value="Clp_R_N"/>
</dbReference>
<dbReference type="EMBL" id="CAKOAT010195154">
    <property type="protein sequence ID" value="CAH8354575.1"/>
    <property type="molecule type" value="Genomic_DNA"/>
</dbReference>
<sequence>MGIIINAEDVRKEADKIIEKSHGYAVPKEVEKTEITAIDIPFTHDGWRMLELVYEEARKLEHNYIGSGHLLLAFMSDERCLAYLVLANLGANASNIRTEVIRMLGENNNETLVEMNYKPIVDKIDEELREIEKKLSQVEEEMIKALDDEDLEKAHNLYSQKSDLGREMFVLKAKRANLSMWS</sequence>
<comment type="caution">
    <text evidence="4">The sequence shown here is derived from an EMBL/GenBank/DDBJ whole genome shotgun (WGS) entry which is preliminary data.</text>
</comment>
<keyword evidence="1" id="KW-0677">Repeat</keyword>
<evidence type="ECO:0000256" key="1">
    <source>
        <dbReference type="PROSITE-ProRule" id="PRU01251"/>
    </source>
</evidence>
<name>A0ABC8KCH8_ERUVS</name>
<keyword evidence="5" id="KW-1185">Reference proteome</keyword>
<dbReference type="SUPFAM" id="SSF81923">
    <property type="entry name" value="Double Clp-N motif"/>
    <property type="match status" value="1"/>
</dbReference>
<evidence type="ECO:0000256" key="2">
    <source>
        <dbReference type="SAM" id="Coils"/>
    </source>
</evidence>
<evidence type="ECO:0000313" key="5">
    <source>
        <dbReference type="Proteomes" id="UP001642260"/>
    </source>
</evidence>
<dbReference type="Gene3D" id="1.10.1780.10">
    <property type="entry name" value="Clp, N-terminal domain"/>
    <property type="match status" value="1"/>
</dbReference>
<dbReference type="AlphaFoldDB" id="A0ABC8KCH8"/>
<dbReference type="PROSITE" id="PS51903">
    <property type="entry name" value="CLP_R"/>
    <property type="match status" value="1"/>
</dbReference>
<evidence type="ECO:0000313" key="4">
    <source>
        <dbReference type="EMBL" id="CAH8354575.1"/>
    </source>
</evidence>